<evidence type="ECO:0000256" key="3">
    <source>
        <dbReference type="ARBA" id="ARBA00012834"/>
    </source>
</evidence>
<evidence type="ECO:0000313" key="12">
    <source>
        <dbReference type="Proteomes" id="UP000077521"/>
    </source>
</evidence>
<dbReference type="Proteomes" id="UP000077521">
    <property type="component" value="Unassembled WGS sequence"/>
</dbReference>
<accession>A0A177TR60</accession>
<sequence>MRRASPPLESAPPPLLLGGGMRPSTFAAAAPPLRNALATEDDLDQRIHPTGNVSRREEGFTRTVDPAQLKKPAQQGSSTGAGEGVARLSLGAPRARRGRPGPSMTSSSSRSPNTHGNGSDSTAEPTNDAQRQEPPTSTSASAAVNAASLLSRADADAAVRATDSDALISRLSALDAGYLSPDPYAALFLANPPSGAHPSPSKPSFTASSSSSSSGGVGVSRYGQSTGPSRQPALSPSPVLPGRAGASSPPPFASPFARPAHDTSSSYSSSSATASATRRPPVLNIGTYLRCTALDRVIGTFLEQSGLVSEGEGAHIISVGAGSDSRYWRLHADERLRSRLAHYTELDFRDITRAKVRSIQKSPVLSGAFREGESSTSSRVQLDPDDGCLTSEQYSLFSCDLRTLTATSSSPSNQGAPAPPLSSGICEQRIQEHIRKHSSGESRRRRTLVLAECVLAYLEPRDADALLNWFASLATPSIPPFSDQQENMQGSDVLLLSFDMTVEGSGRGDVEGGGRFGRMMLQNIESRGLPLHGARAYSTPSAYTRRYQRILSTAAAGKDSGDRAGPAFRVFTGAKTLTELWNQLPSSEKARISRLEMLDEVEELEMLMDHYCISWGALESVEEGASSSDLSQAGHSL</sequence>
<dbReference type="InterPro" id="IPR029063">
    <property type="entry name" value="SAM-dependent_MTases_sf"/>
</dbReference>
<proteinExistence type="inferred from homology"/>
<evidence type="ECO:0000256" key="6">
    <source>
        <dbReference type="ARBA" id="ARBA00022679"/>
    </source>
</evidence>
<evidence type="ECO:0000256" key="1">
    <source>
        <dbReference type="ARBA" id="ARBA00000724"/>
    </source>
</evidence>
<dbReference type="InterPro" id="IPR007213">
    <property type="entry name" value="Ppm1/Ppm2/Tcmp"/>
</dbReference>
<name>A0A177TR60_9BASI</name>
<dbReference type="AlphaFoldDB" id="A0A177TR60"/>
<feature type="region of interest" description="Disordered" evidence="10">
    <location>
        <begin position="194"/>
        <end position="276"/>
    </location>
</feature>
<evidence type="ECO:0000256" key="7">
    <source>
        <dbReference type="ARBA" id="ARBA00022691"/>
    </source>
</evidence>
<dbReference type="GO" id="GO:0032259">
    <property type="term" value="P:methylation"/>
    <property type="evidence" value="ECO:0007669"/>
    <property type="project" value="UniProtKB-KW"/>
</dbReference>
<dbReference type="GO" id="GO:0018423">
    <property type="term" value="F:protein C-terminal leucine carboxyl O-methyltransferase activity"/>
    <property type="evidence" value="ECO:0007669"/>
    <property type="project" value="UniProtKB-EC"/>
</dbReference>
<feature type="region of interest" description="Disordered" evidence="10">
    <location>
        <begin position="1"/>
        <end position="143"/>
    </location>
</feature>
<protein>
    <recommendedName>
        <fullName evidence="4">Leucine carboxyl methyltransferase 1</fullName>
        <ecNumber evidence="3">2.1.1.233</ecNumber>
    </recommendedName>
    <alternativeName>
        <fullName evidence="8">Protein phosphatase methyltransferase 1</fullName>
    </alternativeName>
    <alternativeName>
        <fullName evidence="9">[Phosphatase 2A protein]-leucine-carboxy methyltransferase 1</fullName>
    </alternativeName>
</protein>
<dbReference type="InterPro" id="IPR016651">
    <property type="entry name" value="LCMT1"/>
</dbReference>
<comment type="catalytic activity">
    <reaction evidence="1">
        <text>[phosphatase 2A protein]-C-terminal L-leucine + S-adenosyl-L-methionine = [phosphatase 2A protein]-C-terminal L-leucine methyl ester + S-adenosyl-L-homocysteine</text>
        <dbReference type="Rhea" id="RHEA:48544"/>
        <dbReference type="Rhea" id="RHEA-COMP:12134"/>
        <dbReference type="Rhea" id="RHEA-COMP:12135"/>
        <dbReference type="ChEBI" id="CHEBI:57856"/>
        <dbReference type="ChEBI" id="CHEBI:59789"/>
        <dbReference type="ChEBI" id="CHEBI:90516"/>
        <dbReference type="ChEBI" id="CHEBI:90517"/>
        <dbReference type="EC" id="2.1.1.233"/>
    </reaction>
</comment>
<dbReference type="Pfam" id="PF04072">
    <property type="entry name" value="LCM"/>
    <property type="match status" value="1"/>
</dbReference>
<evidence type="ECO:0000256" key="10">
    <source>
        <dbReference type="SAM" id="MobiDB-lite"/>
    </source>
</evidence>
<keyword evidence="12" id="KW-1185">Reference proteome</keyword>
<comment type="similarity">
    <text evidence="2">Belongs to the methyltransferase superfamily. LCMT family.</text>
</comment>
<evidence type="ECO:0000256" key="4">
    <source>
        <dbReference type="ARBA" id="ARBA00017497"/>
    </source>
</evidence>
<feature type="compositionally biased region" description="Low complexity" evidence="10">
    <location>
        <begin position="22"/>
        <end position="38"/>
    </location>
</feature>
<dbReference type="Gene3D" id="3.40.50.150">
    <property type="entry name" value="Vaccinia Virus protein VP39"/>
    <property type="match status" value="1"/>
</dbReference>
<dbReference type="EMBL" id="LWDF02000268">
    <property type="protein sequence ID" value="KAE8250992.1"/>
    <property type="molecule type" value="Genomic_DNA"/>
</dbReference>
<dbReference type="SUPFAM" id="SSF53335">
    <property type="entry name" value="S-adenosyl-L-methionine-dependent methyltransferases"/>
    <property type="match status" value="1"/>
</dbReference>
<reference evidence="11" key="1">
    <citation type="submission" date="2016-04" db="EMBL/GenBank/DDBJ databases">
        <authorList>
            <person name="Nguyen H.D."/>
            <person name="Samba Siva P."/>
            <person name="Cullis J."/>
            <person name="Levesque C.A."/>
            <person name="Hambleton S."/>
        </authorList>
    </citation>
    <scope>NUCLEOTIDE SEQUENCE</scope>
    <source>
        <strain evidence="11">DAOMC 236416</strain>
    </source>
</reference>
<evidence type="ECO:0000256" key="8">
    <source>
        <dbReference type="ARBA" id="ARBA00029681"/>
    </source>
</evidence>
<gene>
    <name evidence="11" type="ORF">A4X13_0g4217</name>
</gene>
<feature type="compositionally biased region" description="Polar residues" evidence="10">
    <location>
        <begin position="113"/>
        <end position="135"/>
    </location>
</feature>
<feature type="compositionally biased region" description="Low complexity" evidence="10">
    <location>
        <begin position="254"/>
        <end position="276"/>
    </location>
</feature>
<keyword evidence="5" id="KW-0489">Methyltransferase</keyword>
<feature type="compositionally biased region" description="Low complexity" evidence="10">
    <location>
        <begin position="100"/>
        <end position="112"/>
    </location>
</feature>
<dbReference type="EC" id="2.1.1.233" evidence="3"/>
<feature type="compositionally biased region" description="Polar residues" evidence="10">
    <location>
        <begin position="222"/>
        <end position="234"/>
    </location>
</feature>
<keyword evidence="7" id="KW-0949">S-adenosyl-L-methionine</keyword>
<dbReference type="PANTHER" id="PTHR13600:SF21">
    <property type="entry name" value="LEUCINE CARBOXYL METHYLTRANSFERASE 1"/>
    <property type="match status" value="1"/>
</dbReference>
<evidence type="ECO:0000256" key="9">
    <source>
        <dbReference type="ARBA" id="ARBA00032526"/>
    </source>
</evidence>
<evidence type="ECO:0000256" key="5">
    <source>
        <dbReference type="ARBA" id="ARBA00022603"/>
    </source>
</evidence>
<dbReference type="PANTHER" id="PTHR13600">
    <property type="entry name" value="LEUCINE CARBOXYL METHYLTRANSFERASE"/>
    <property type="match status" value="1"/>
</dbReference>
<evidence type="ECO:0000313" key="11">
    <source>
        <dbReference type="EMBL" id="KAE8250992.1"/>
    </source>
</evidence>
<organism evidence="11 12">
    <name type="scientific">Tilletia indica</name>
    <dbReference type="NCBI Taxonomy" id="43049"/>
    <lineage>
        <taxon>Eukaryota</taxon>
        <taxon>Fungi</taxon>
        <taxon>Dikarya</taxon>
        <taxon>Basidiomycota</taxon>
        <taxon>Ustilaginomycotina</taxon>
        <taxon>Exobasidiomycetes</taxon>
        <taxon>Tilletiales</taxon>
        <taxon>Tilletiaceae</taxon>
        <taxon>Tilletia</taxon>
    </lineage>
</organism>
<evidence type="ECO:0000256" key="2">
    <source>
        <dbReference type="ARBA" id="ARBA00010703"/>
    </source>
</evidence>
<keyword evidence="6" id="KW-0808">Transferase</keyword>
<reference evidence="11" key="2">
    <citation type="journal article" date="2019" name="IMA Fungus">
        <title>Genome sequencing and comparison of five Tilletia species to identify candidate genes for the detection of regulated species infecting wheat.</title>
        <authorList>
            <person name="Nguyen H.D.T."/>
            <person name="Sultana T."/>
            <person name="Kesanakurti P."/>
            <person name="Hambleton S."/>
        </authorList>
    </citation>
    <scope>NUCLEOTIDE SEQUENCE</scope>
    <source>
        <strain evidence="11">DAOMC 236416</strain>
    </source>
</reference>
<comment type="caution">
    <text evidence="11">The sequence shown here is derived from an EMBL/GenBank/DDBJ whole genome shotgun (WGS) entry which is preliminary data.</text>
</comment>